<reference evidence="2 3" key="1">
    <citation type="submission" date="2013-02" db="EMBL/GenBank/DDBJ databases">
        <title>A novel strain isolated from Lonar lake, Maharashtra, India.</title>
        <authorList>
            <person name="Singh A."/>
        </authorList>
    </citation>
    <scope>NUCLEOTIDE SEQUENCE [LARGE SCALE GENOMIC DNA]</scope>
    <source>
        <strain evidence="2 3">AK24</strain>
    </source>
</reference>
<organism evidence="2 3">
    <name type="scientific">Lunatimonas lonarensis</name>
    <dbReference type="NCBI Taxonomy" id="1232681"/>
    <lineage>
        <taxon>Bacteria</taxon>
        <taxon>Pseudomonadati</taxon>
        <taxon>Bacteroidota</taxon>
        <taxon>Cytophagia</taxon>
        <taxon>Cytophagales</taxon>
        <taxon>Cyclobacteriaceae</taxon>
    </lineage>
</organism>
<accession>R7ZXN0</accession>
<comment type="caution">
    <text evidence="2">The sequence shown here is derived from an EMBL/GenBank/DDBJ whole genome shotgun (WGS) entry which is preliminary data.</text>
</comment>
<sequence>MRYQLVYSSAPLYFYKSERQEMPGGRLKNVQNSPSDKRPPAGHLPAEIPL</sequence>
<dbReference type="STRING" id="1232681.ADIS_0724"/>
<name>R7ZXN0_9BACT</name>
<evidence type="ECO:0000313" key="2">
    <source>
        <dbReference type="EMBL" id="EON78827.1"/>
    </source>
</evidence>
<dbReference type="Proteomes" id="UP000013909">
    <property type="component" value="Unassembled WGS sequence"/>
</dbReference>
<feature type="region of interest" description="Disordered" evidence="1">
    <location>
        <begin position="21"/>
        <end position="50"/>
    </location>
</feature>
<evidence type="ECO:0000256" key="1">
    <source>
        <dbReference type="SAM" id="MobiDB-lite"/>
    </source>
</evidence>
<dbReference type="AlphaFoldDB" id="R7ZXN0"/>
<proteinExistence type="predicted"/>
<keyword evidence="3" id="KW-1185">Reference proteome</keyword>
<gene>
    <name evidence="2" type="ORF">ADIS_0724</name>
</gene>
<evidence type="ECO:0000313" key="3">
    <source>
        <dbReference type="Proteomes" id="UP000013909"/>
    </source>
</evidence>
<protein>
    <submittedName>
        <fullName evidence="2">Uncharacterized protein</fullName>
    </submittedName>
</protein>
<dbReference type="EMBL" id="AQHR01000022">
    <property type="protein sequence ID" value="EON78827.1"/>
    <property type="molecule type" value="Genomic_DNA"/>
</dbReference>